<evidence type="ECO:0000313" key="2">
    <source>
        <dbReference type="EMBL" id="OCA82934.1"/>
    </source>
</evidence>
<protein>
    <recommendedName>
        <fullName evidence="1">DUF302 domain-containing protein</fullName>
    </recommendedName>
</protein>
<keyword evidence="3" id="KW-1185">Reference proteome</keyword>
<proteinExistence type="predicted"/>
<dbReference type="Pfam" id="PF03625">
    <property type="entry name" value="DUF302"/>
    <property type="match status" value="1"/>
</dbReference>
<gene>
    <name evidence="2" type="ORF">A8F95_14530</name>
</gene>
<evidence type="ECO:0000313" key="3">
    <source>
        <dbReference type="Proteomes" id="UP000092578"/>
    </source>
</evidence>
<feature type="domain" description="DUF302" evidence="1">
    <location>
        <begin position="34"/>
        <end position="96"/>
    </location>
</feature>
<accession>A0A1B9AGI8</accession>
<evidence type="ECO:0000259" key="1">
    <source>
        <dbReference type="Pfam" id="PF03625"/>
    </source>
</evidence>
<dbReference type="InterPro" id="IPR016796">
    <property type="entry name" value="UCP021774"/>
</dbReference>
<dbReference type="SUPFAM" id="SSF103247">
    <property type="entry name" value="TT1751-like"/>
    <property type="match status" value="1"/>
</dbReference>
<dbReference type="PANTHER" id="PTHR38342:SF1">
    <property type="entry name" value="SLR5037 PROTEIN"/>
    <property type="match status" value="1"/>
</dbReference>
<comment type="caution">
    <text evidence="2">The sequence shown here is derived from an EMBL/GenBank/DDBJ whole genome shotgun (WGS) entry which is preliminary data.</text>
</comment>
<dbReference type="InterPro" id="IPR035923">
    <property type="entry name" value="TT1751-like_sf"/>
</dbReference>
<dbReference type="RefSeq" id="WP_065411805.1">
    <property type="nucleotide sequence ID" value="NZ_MAYT01000029.1"/>
</dbReference>
<name>A0A1B9AGI8_9BACI</name>
<organism evidence="2 3">
    <name type="scientific">Pseudobacillus wudalianchiensis</name>
    <dbReference type="NCBI Taxonomy" id="1743143"/>
    <lineage>
        <taxon>Bacteria</taxon>
        <taxon>Bacillati</taxon>
        <taxon>Bacillota</taxon>
        <taxon>Bacilli</taxon>
        <taxon>Bacillales</taxon>
        <taxon>Bacillaceae</taxon>
        <taxon>Pseudobacillus</taxon>
    </lineage>
</organism>
<dbReference type="AlphaFoldDB" id="A0A1B9AGI8"/>
<dbReference type="PANTHER" id="PTHR38342">
    <property type="entry name" value="SLR5037 PROTEIN"/>
    <property type="match status" value="1"/>
</dbReference>
<dbReference type="EMBL" id="MAYT01000029">
    <property type="protein sequence ID" value="OCA82934.1"/>
    <property type="molecule type" value="Genomic_DNA"/>
</dbReference>
<dbReference type="PIRSF" id="PIRSF021774">
    <property type="entry name" value="UCP021774"/>
    <property type="match status" value="1"/>
</dbReference>
<dbReference type="CDD" id="cd14797">
    <property type="entry name" value="DUF302"/>
    <property type="match status" value="1"/>
</dbReference>
<sequence length="126" mass="14496">MFHYTKMVSIPLEEAVTKLESSLKSEKFGVLWQFNIQEKLQEKGVEFNKKFIVLEVCNPQEAKKVLEEENLASYFLPCKIVVYEENGQTKIGMPRPTVLISLLENDKLKEAAKDIEERLIGCMDAI</sequence>
<dbReference type="Proteomes" id="UP000092578">
    <property type="component" value="Unassembled WGS sequence"/>
</dbReference>
<reference evidence="3" key="1">
    <citation type="submission" date="2016-05" db="EMBL/GenBank/DDBJ databases">
        <authorList>
            <person name="Liu B."/>
            <person name="Wang J."/>
            <person name="Zhu Y."/>
            <person name="Liu G."/>
            <person name="Chen Q."/>
            <person name="Chen Z."/>
            <person name="Lan J."/>
            <person name="Che J."/>
            <person name="Ge C."/>
            <person name="Shi H."/>
            <person name="Pan Z."/>
            <person name="Liu X."/>
        </authorList>
    </citation>
    <scope>NUCLEOTIDE SEQUENCE [LARGE SCALE GENOMIC DNA]</scope>
    <source>
        <strain evidence="3">FJAT-27215</strain>
    </source>
</reference>
<dbReference type="Gene3D" id="3.30.310.70">
    <property type="entry name" value="TT1751-like domain"/>
    <property type="match status" value="1"/>
</dbReference>
<dbReference type="InterPro" id="IPR005180">
    <property type="entry name" value="DUF302"/>
</dbReference>